<dbReference type="PANTHER" id="PTHR47968">
    <property type="entry name" value="CENTROMERE PROTEIN E"/>
    <property type="match status" value="1"/>
</dbReference>
<dbReference type="InterPro" id="IPR027640">
    <property type="entry name" value="Kinesin-like_fam"/>
</dbReference>
<evidence type="ECO:0000256" key="9">
    <source>
        <dbReference type="PROSITE-ProRule" id="PRU00283"/>
    </source>
</evidence>
<evidence type="ECO:0000256" key="10">
    <source>
        <dbReference type="SAM" id="MobiDB-lite"/>
    </source>
</evidence>
<dbReference type="EMBL" id="CAUYUJ010015702">
    <property type="protein sequence ID" value="CAK0857118.1"/>
    <property type="molecule type" value="Genomic_DNA"/>
</dbReference>
<evidence type="ECO:0000256" key="1">
    <source>
        <dbReference type="ARBA" id="ARBA00001961"/>
    </source>
</evidence>
<keyword evidence="3" id="KW-0479">Metal-binding</keyword>
<dbReference type="InterPro" id="IPR001752">
    <property type="entry name" value="Kinesin_motor_dom"/>
</dbReference>
<dbReference type="InterPro" id="IPR036961">
    <property type="entry name" value="Kinesin_motor_dom_sf"/>
</dbReference>
<keyword evidence="7" id="KW-0175">Coiled coil</keyword>
<comment type="cofactor">
    <cofactor evidence="1">
        <name>L-ascorbate</name>
        <dbReference type="ChEBI" id="CHEBI:38290"/>
    </cofactor>
</comment>
<reference evidence="14" key="1">
    <citation type="submission" date="2023-10" db="EMBL/GenBank/DDBJ databases">
        <authorList>
            <person name="Chen Y."/>
            <person name="Shah S."/>
            <person name="Dougan E. K."/>
            <person name="Thang M."/>
            <person name="Chan C."/>
        </authorList>
    </citation>
    <scope>NUCLEOTIDE SEQUENCE [LARGE SCALE GENOMIC DNA]</scope>
</reference>
<dbReference type="PROSITE" id="PS50067">
    <property type="entry name" value="KINESIN_MOTOR_2"/>
    <property type="match status" value="1"/>
</dbReference>
<dbReference type="Proteomes" id="UP001189429">
    <property type="component" value="Unassembled WGS sequence"/>
</dbReference>
<keyword evidence="11" id="KW-0812">Transmembrane</keyword>
<keyword evidence="9" id="KW-0547">Nucleotide-binding</keyword>
<evidence type="ECO:0000256" key="8">
    <source>
        <dbReference type="ARBA" id="ARBA00023175"/>
    </source>
</evidence>
<keyword evidence="11" id="KW-1133">Transmembrane helix</keyword>
<evidence type="ECO:0000313" key="14">
    <source>
        <dbReference type="EMBL" id="CAK0857118.1"/>
    </source>
</evidence>
<gene>
    <name evidence="14" type="ORF">PCOR1329_LOCUS47316</name>
</gene>
<dbReference type="InterPro" id="IPR005123">
    <property type="entry name" value="Oxoglu/Fe-dep_dioxygenase_dom"/>
</dbReference>
<evidence type="ECO:0000256" key="3">
    <source>
        <dbReference type="ARBA" id="ARBA00022723"/>
    </source>
</evidence>
<feature type="region of interest" description="Disordered" evidence="10">
    <location>
        <begin position="71"/>
        <end position="90"/>
    </location>
</feature>
<protein>
    <recommendedName>
        <fullName evidence="16">Procollagen-proline 4-dioxygenase</fullName>
    </recommendedName>
</protein>
<dbReference type="PROSITE" id="PS51471">
    <property type="entry name" value="FE2OG_OXY"/>
    <property type="match status" value="1"/>
</dbReference>
<dbReference type="PRINTS" id="PR00380">
    <property type="entry name" value="KINESINHEAVY"/>
</dbReference>
<feature type="region of interest" description="Disordered" evidence="10">
    <location>
        <begin position="841"/>
        <end position="874"/>
    </location>
</feature>
<evidence type="ECO:0000259" key="13">
    <source>
        <dbReference type="PROSITE" id="PS51471"/>
    </source>
</evidence>
<feature type="compositionally biased region" description="Low complexity" evidence="10">
    <location>
        <begin position="41"/>
        <end position="65"/>
    </location>
</feature>
<dbReference type="PANTHER" id="PTHR47968:SF36">
    <property type="entry name" value="KINESIN HEAVY CHAIN ISOFORM X1"/>
    <property type="match status" value="1"/>
</dbReference>
<feature type="transmembrane region" description="Helical" evidence="11">
    <location>
        <begin position="1316"/>
        <end position="1337"/>
    </location>
</feature>
<evidence type="ECO:0000256" key="2">
    <source>
        <dbReference type="ARBA" id="ARBA00022701"/>
    </source>
</evidence>
<sequence>TPCGQATRRLQRCRQGRARVGQRSVRACRRPCGSRRGPTGGATCTSSRSSACSPPTASDCFPSTRRWGPSSSSSSWAASGSGPPSARASSGRCRAWGCSWRRSPCSPWPIWGFLKPQECDEIVRLGAGRMESSPVSLMDKDKGKAAKEFRTSSQARISQMESAMLWDIDTRVGNLTGLPKVHNEEIQILKYQKTQYYSSHLDNWDPSFYSDPSVIAPLDHGHFNRMITVFWYLTTVDRGGETIFPRSNGLPQPSDMWSCEHGLKVQPVKGTVIFWYSLHPNGNTDPNGLHGACPVEEGEKWAANFWVWNKPRTGSVGDSFAEALAAKAGAGGERRPVFPQSATAAPGWAPYGVVASLVGLLVALAVFRGAPALLGGSGSKSGKAGRADRKEAKKKRRRIMAHFAAAAAEQGSDVLLVIGAEHVAEVEEILAAGGPGDGAQELLGAAGGEDAAAGDESDWRVELEKRALVAAFLNSTRTFPPEVVLLPREQLLPEYAEQVAKIYPRYREMFMGRLSSARTRVSSKSHVNKGESHRLQELDRVKAEADKGEAITVGVRLRPLLPHEKGQKPILKIIGDKVVSVVEGAGVKYTGPSSFQFDYAMDSTDASSPSYVGAAKCYDLMGRRMLEHMMLGYSTCLFCYGQTGTGKTTTIMGKPSPVEEQGILLRLITELFAEVARLQAEGYEATVQLQMLEVYNEKISDLLVPRNKSNSPGGDNKKVDVHVHPDIGVYLTGATELTVEKADKCAQWIEFGNSMKTVHATAMNSQSSRGHTVVKINVERKGGPDGTVLRSEVYFADLAGRENEKTTQVQGDRLIELTFINRSLLQLANCIQTLGKAGMAARRKTTMKPQAPSPPDGAPEDSPPPPSKKGKDMSKFRNSKLTLLLSNALSGNSRTAMIGTLSPAIGNFEESYSTLRFAVTVGAIKVEATKTTEQDYPALVKKLQGEVAELRSQLSEAKANVFTDHGIKLVETEVRAREELVDRLTKDPKVARRESKTHEHLMQDVMRQYGIKEFSEVPFPRLVNCSDDSGEIGKMLYHIPDDDVEHPLGSDDSNDFRLPPRTGVLPRMCTLRNDGQHVWIRLARPAEDKEHPKAADVRIDGVPLGPEEARVGHLSCLHFGPATAFYVCTEQVSKEELFRRWSEPPTNASAEELMSLILGDGRDEQREQIGQAAKRPWRCARAPGRFDSPLAFAPGGAACPSGPMADSVASGPLRERLLADGPAEVGVIVESREWGSATSSSQASEDPLRSRQERYARLNKELEGGLQEEVPDSGSRVLITWLMTPSVIRCFSYFFIFVSQYFHLACLVVMARSGNWVAMACLLPSHMLVVGIEVYCARQDRDLVQLRRKLKTGYCRRGCRVAVFEAAVLIFGGLFFGYPLVRTIRCLTKERDKSFIDEIEQSAAGFDAGAPGMRFDTHAMLVSEVPRVVVAHKPPISAYWDRRCSASVPPWR</sequence>
<feature type="domain" description="Fe2OG dioxygenase" evidence="13">
    <location>
        <begin position="182"/>
        <end position="309"/>
    </location>
</feature>
<evidence type="ECO:0000256" key="7">
    <source>
        <dbReference type="ARBA" id="ARBA00023054"/>
    </source>
</evidence>
<feature type="compositionally biased region" description="Pro residues" evidence="10">
    <location>
        <begin position="851"/>
        <end position="867"/>
    </location>
</feature>
<proteinExistence type="inferred from homology"/>
<dbReference type="SUPFAM" id="SSF52540">
    <property type="entry name" value="P-loop containing nucleoside triphosphate hydrolases"/>
    <property type="match status" value="1"/>
</dbReference>
<accession>A0ABN9UCM7</accession>
<evidence type="ECO:0008006" key="16">
    <source>
        <dbReference type="Google" id="ProtNLM"/>
    </source>
</evidence>
<feature type="binding site" evidence="9">
    <location>
        <begin position="641"/>
        <end position="648"/>
    </location>
    <ligand>
        <name>ATP</name>
        <dbReference type="ChEBI" id="CHEBI:30616"/>
    </ligand>
</feature>
<organism evidence="14 15">
    <name type="scientific">Prorocentrum cordatum</name>
    <dbReference type="NCBI Taxonomy" id="2364126"/>
    <lineage>
        <taxon>Eukaryota</taxon>
        <taxon>Sar</taxon>
        <taxon>Alveolata</taxon>
        <taxon>Dinophyceae</taxon>
        <taxon>Prorocentrales</taxon>
        <taxon>Prorocentraceae</taxon>
        <taxon>Prorocentrum</taxon>
    </lineage>
</organism>
<dbReference type="InterPro" id="IPR006620">
    <property type="entry name" value="Pro_4_hyd_alph"/>
</dbReference>
<evidence type="ECO:0000256" key="4">
    <source>
        <dbReference type="ARBA" id="ARBA00022964"/>
    </source>
</evidence>
<dbReference type="SMART" id="SM00129">
    <property type="entry name" value="KISc"/>
    <property type="match status" value="1"/>
</dbReference>
<evidence type="ECO:0000256" key="11">
    <source>
        <dbReference type="SAM" id="Phobius"/>
    </source>
</evidence>
<keyword evidence="9" id="KW-0067">ATP-binding</keyword>
<keyword evidence="2" id="KW-0493">Microtubule</keyword>
<feature type="domain" description="Kinesin motor" evidence="12">
    <location>
        <begin position="550"/>
        <end position="924"/>
    </location>
</feature>
<name>A0ABN9UCM7_9DINO</name>
<dbReference type="Pfam" id="PF00225">
    <property type="entry name" value="Kinesin"/>
    <property type="match status" value="1"/>
</dbReference>
<evidence type="ECO:0000256" key="5">
    <source>
        <dbReference type="ARBA" id="ARBA00023002"/>
    </source>
</evidence>
<comment type="similarity">
    <text evidence="9">Belongs to the TRAFAC class myosin-kinesin ATPase superfamily. Kinesin family.</text>
</comment>
<comment type="caution">
    <text evidence="14">The sequence shown here is derived from an EMBL/GenBank/DDBJ whole genome shotgun (WGS) entry which is preliminary data.</text>
</comment>
<keyword evidence="6" id="KW-0408">Iron</keyword>
<dbReference type="Pfam" id="PF13640">
    <property type="entry name" value="2OG-FeII_Oxy_3"/>
    <property type="match status" value="1"/>
</dbReference>
<feature type="non-terminal residue" evidence="14">
    <location>
        <position position="1"/>
    </location>
</feature>
<keyword evidence="4" id="KW-0223">Dioxygenase</keyword>
<keyword evidence="15" id="KW-1185">Reference proteome</keyword>
<dbReference type="SMART" id="SM00702">
    <property type="entry name" value="P4Hc"/>
    <property type="match status" value="1"/>
</dbReference>
<evidence type="ECO:0000313" key="15">
    <source>
        <dbReference type="Proteomes" id="UP001189429"/>
    </source>
</evidence>
<feature type="transmembrane region" description="Helical" evidence="11">
    <location>
        <begin position="1358"/>
        <end position="1381"/>
    </location>
</feature>
<feature type="region of interest" description="Disordered" evidence="10">
    <location>
        <begin position="33"/>
        <end position="65"/>
    </location>
</feature>
<evidence type="ECO:0000259" key="12">
    <source>
        <dbReference type="PROSITE" id="PS50067"/>
    </source>
</evidence>
<keyword evidence="5" id="KW-0560">Oxidoreductase</keyword>
<evidence type="ECO:0000256" key="6">
    <source>
        <dbReference type="ARBA" id="ARBA00023004"/>
    </source>
</evidence>
<keyword evidence="8 9" id="KW-0505">Motor protein</keyword>
<keyword evidence="11" id="KW-0472">Membrane</keyword>
<dbReference type="Gene3D" id="2.60.120.620">
    <property type="entry name" value="q2cbj1_9rhob like domain"/>
    <property type="match status" value="1"/>
</dbReference>
<dbReference type="InterPro" id="IPR027417">
    <property type="entry name" value="P-loop_NTPase"/>
</dbReference>
<dbReference type="Gene3D" id="3.40.850.10">
    <property type="entry name" value="Kinesin motor domain"/>
    <property type="match status" value="1"/>
</dbReference>
<dbReference type="InterPro" id="IPR044862">
    <property type="entry name" value="Pro_4_hyd_alph_FE2OG_OXY"/>
</dbReference>